<name>A0A3M8Q655_9GAMM</name>
<dbReference type="SUPFAM" id="SSF48452">
    <property type="entry name" value="TPR-like"/>
    <property type="match status" value="1"/>
</dbReference>
<dbReference type="PANTHER" id="PTHR43793:SF1">
    <property type="entry name" value="FAD SYNTHASE"/>
    <property type="match status" value="1"/>
</dbReference>
<dbReference type="SUPFAM" id="SSF52374">
    <property type="entry name" value="Nucleotidylyl transferase"/>
    <property type="match status" value="1"/>
</dbReference>
<reference evidence="4 5" key="1">
    <citation type="journal article" date="2012" name="Int. J. Syst. Evol. Microbiol.">
        <title>Marinomonas hwangdonensis sp. nov., isolated from seawater.</title>
        <authorList>
            <person name="Jung Y.T."/>
            <person name="Oh T.K."/>
            <person name="Yoon J.H."/>
        </authorList>
    </citation>
    <scope>NUCLEOTIDE SEQUENCE [LARGE SCALE GENOMIC DNA]</scope>
    <source>
        <strain evidence="4 5">HDW-15</strain>
    </source>
</reference>
<comment type="caution">
    <text evidence="4">The sequence shown here is derived from an EMBL/GenBank/DDBJ whole genome shotgun (WGS) entry which is preliminary data.</text>
</comment>
<keyword evidence="5" id="KW-1185">Reference proteome</keyword>
<organism evidence="4 5">
    <name type="scientific">Marinomonas hwangdonensis</name>
    <dbReference type="NCBI Taxonomy" id="1053647"/>
    <lineage>
        <taxon>Bacteria</taxon>
        <taxon>Pseudomonadati</taxon>
        <taxon>Pseudomonadota</taxon>
        <taxon>Gammaproteobacteria</taxon>
        <taxon>Oceanospirillales</taxon>
        <taxon>Oceanospirillaceae</taxon>
        <taxon>Marinomonas</taxon>
    </lineage>
</organism>
<evidence type="ECO:0000313" key="4">
    <source>
        <dbReference type="EMBL" id="RNF51598.1"/>
    </source>
</evidence>
<dbReference type="Proteomes" id="UP000280507">
    <property type="component" value="Unassembled WGS sequence"/>
</dbReference>
<dbReference type="InterPro" id="IPR011990">
    <property type="entry name" value="TPR-like_helical_dom_sf"/>
</dbReference>
<evidence type="ECO:0000256" key="2">
    <source>
        <dbReference type="ARBA" id="ARBA00022695"/>
    </source>
</evidence>
<dbReference type="InterPro" id="IPR050385">
    <property type="entry name" value="Archaeal_FAD_synthase"/>
</dbReference>
<gene>
    <name evidence="4" type="ORF">EBI00_06810</name>
</gene>
<dbReference type="OrthoDB" id="9802794at2"/>
<dbReference type="InterPro" id="IPR014729">
    <property type="entry name" value="Rossmann-like_a/b/a_fold"/>
</dbReference>
<evidence type="ECO:0000259" key="3">
    <source>
        <dbReference type="Pfam" id="PF01467"/>
    </source>
</evidence>
<dbReference type="AlphaFoldDB" id="A0A3M8Q655"/>
<keyword evidence="2" id="KW-0548">Nucleotidyltransferase</keyword>
<dbReference type="RefSeq" id="WP_123095170.1">
    <property type="nucleotide sequence ID" value="NZ_RIZG01000003.1"/>
</dbReference>
<dbReference type="EMBL" id="RIZG01000003">
    <property type="protein sequence ID" value="RNF51598.1"/>
    <property type="molecule type" value="Genomic_DNA"/>
</dbReference>
<evidence type="ECO:0000256" key="1">
    <source>
        <dbReference type="ARBA" id="ARBA00022679"/>
    </source>
</evidence>
<dbReference type="PANTHER" id="PTHR43793">
    <property type="entry name" value="FAD SYNTHASE"/>
    <property type="match status" value="1"/>
</dbReference>
<dbReference type="Gene3D" id="3.40.50.620">
    <property type="entry name" value="HUPs"/>
    <property type="match status" value="1"/>
</dbReference>
<keyword evidence="1 4" id="KW-0808">Transferase</keyword>
<dbReference type="Pfam" id="PF01467">
    <property type="entry name" value="CTP_transf_like"/>
    <property type="match status" value="1"/>
</dbReference>
<dbReference type="GO" id="GO:0016779">
    <property type="term" value="F:nucleotidyltransferase activity"/>
    <property type="evidence" value="ECO:0007669"/>
    <property type="project" value="UniProtKB-KW"/>
</dbReference>
<protein>
    <submittedName>
        <fullName evidence="4">Cytidyltransferase</fullName>
    </submittedName>
</protein>
<dbReference type="Gene3D" id="1.25.40.10">
    <property type="entry name" value="Tetratricopeptide repeat domain"/>
    <property type="match status" value="1"/>
</dbReference>
<dbReference type="InterPro" id="IPR004821">
    <property type="entry name" value="Cyt_trans-like"/>
</dbReference>
<dbReference type="NCBIfam" id="TIGR00125">
    <property type="entry name" value="cyt_tran_rel"/>
    <property type="match status" value="1"/>
</dbReference>
<feature type="domain" description="Cytidyltransferase-like" evidence="3">
    <location>
        <begin position="366"/>
        <end position="495"/>
    </location>
</feature>
<evidence type="ECO:0000313" key="5">
    <source>
        <dbReference type="Proteomes" id="UP000280507"/>
    </source>
</evidence>
<proteinExistence type="predicted"/>
<sequence>MNIDDTIQLALQHFRAEQYQEAKRLLHRVYEQAPEYIIPQIYLAQLAVLEGTGHTWIERLEALLREKPYLHESYHILGLCYQQSRLLPQASHAFHQALGAFLSQSFVSTAAYPQSIKKASAFDRPQAESLLWSTLAELKRQGIYAFATAGTLLGLERTGQLLDNDKDMDIGVDWLQLPSVIEALKKLGWQEVLGSYGLINPRCFIHLASGITMDVCGYGTELPSGETISGLWMDQIPFDWNRITYFPPIQLNAKMSPAGEIWHLTAPDAFLAALYGEHWRIPDPYFDTIVSAANLRHFSWLALCYGYSRLYGEWNKGNTQKALNILSTLRRHKADDPLLAGIEKHLQPTQKDQPPIQKSQPRRVLALGYFDLFHQGHLNYLNYAKQQGDVLVVGVAPDAFGKQSKGYAPVMSEQDRMAILSALSIVDEVHLVGAPMSQTDAAAQWIASLNINAVICGDEWQGSERWNALSQRLEKDQIAVLYAPRTADISTTDLKNYILKTLNETHAK</sequence>
<accession>A0A3M8Q655</accession>